<feature type="domain" description="Disease resistance R13L4/SHOC-2-like LRR" evidence="2">
    <location>
        <begin position="5"/>
        <end position="127"/>
    </location>
</feature>
<evidence type="ECO:0000256" key="1">
    <source>
        <dbReference type="ARBA" id="ARBA00022737"/>
    </source>
</evidence>
<reference evidence="3" key="2">
    <citation type="journal article" date="2015" name="Data Brief">
        <title>Shoot transcriptome of the giant reed, Arundo donax.</title>
        <authorList>
            <person name="Barrero R.A."/>
            <person name="Guerrero F.D."/>
            <person name="Moolhuijzen P."/>
            <person name="Goolsby J.A."/>
            <person name="Tidwell J."/>
            <person name="Bellgard S.E."/>
            <person name="Bellgard M.I."/>
        </authorList>
    </citation>
    <scope>NUCLEOTIDE SEQUENCE</scope>
    <source>
        <tissue evidence="3">Shoot tissue taken approximately 20 cm above the soil surface</tissue>
    </source>
</reference>
<proteinExistence type="predicted"/>
<dbReference type="EMBL" id="GBRH01280373">
    <property type="protein sequence ID" value="JAD17522.1"/>
    <property type="molecule type" value="Transcribed_RNA"/>
</dbReference>
<dbReference type="Gene3D" id="3.80.10.10">
    <property type="entry name" value="Ribonuclease Inhibitor"/>
    <property type="match status" value="1"/>
</dbReference>
<sequence>MPKLRTLWLCGSFSKALGVCSLTFLRVLDLYGIKDLKGLPSGIGKMMHLRYLGLQNNGHGSIDIPPSVSDLLNLQTLDARNSRTRSLPQYFWDVPTFRHIHLTDVYCWDAPEVGCLHSLQTLYFSGVCRLEDTKNILITKHRRNARKINIAKRERKLQKMGYHD</sequence>
<dbReference type="PANTHER" id="PTHR47186">
    <property type="entry name" value="LEUCINE-RICH REPEAT-CONTAINING PROTEIN 57"/>
    <property type="match status" value="1"/>
</dbReference>
<keyword evidence="1" id="KW-0677">Repeat</keyword>
<reference evidence="3" key="1">
    <citation type="submission" date="2014-09" db="EMBL/GenBank/DDBJ databases">
        <authorList>
            <person name="Magalhaes I.L.F."/>
            <person name="Oliveira U."/>
            <person name="Santos F.R."/>
            <person name="Vidigal T.H.D.A."/>
            <person name="Brescovit A.D."/>
            <person name="Santos A.J."/>
        </authorList>
    </citation>
    <scope>NUCLEOTIDE SEQUENCE</scope>
    <source>
        <tissue evidence="3">Shoot tissue taken approximately 20 cm above the soil surface</tissue>
    </source>
</reference>
<protein>
    <recommendedName>
        <fullName evidence="2">Disease resistance R13L4/SHOC-2-like LRR domain-containing protein</fullName>
    </recommendedName>
</protein>
<name>A0A0A8Y0G9_ARUDO</name>
<organism evidence="3">
    <name type="scientific">Arundo donax</name>
    <name type="common">Giant reed</name>
    <name type="synonym">Donax arundinaceus</name>
    <dbReference type="NCBI Taxonomy" id="35708"/>
    <lineage>
        <taxon>Eukaryota</taxon>
        <taxon>Viridiplantae</taxon>
        <taxon>Streptophyta</taxon>
        <taxon>Embryophyta</taxon>
        <taxon>Tracheophyta</taxon>
        <taxon>Spermatophyta</taxon>
        <taxon>Magnoliopsida</taxon>
        <taxon>Liliopsida</taxon>
        <taxon>Poales</taxon>
        <taxon>Poaceae</taxon>
        <taxon>PACMAD clade</taxon>
        <taxon>Arundinoideae</taxon>
        <taxon>Arundineae</taxon>
        <taxon>Arundo</taxon>
    </lineage>
</organism>
<evidence type="ECO:0000313" key="3">
    <source>
        <dbReference type="EMBL" id="JAD17522.1"/>
    </source>
</evidence>
<evidence type="ECO:0000259" key="2">
    <source>
        <dbReference type="Pfam" id="PF23598"/>
    </source>
</evidence>
<dbReference type="Pfam" id="PF23598">
    <property type="entry name" value="LRR_14"/>
    <property type="match status" value="1"/>
</dbReference>
<dbReference type="PANTHER" id="PTHR47186:SF50">
    <property type="entry name" value="FBD DOMAIN-CONTAINING PROTEIN"/>
    <property type="match status" value="1"/>
</dbReference>
<dbReference type="AlphaFoldDB" id="A0A0A8Y0G9"/>
<dbReference type="InterPro" id="IPR055414">
    <property type="entry name" value="LRR_R13L4/SHOC2-like"/>
</dbReference>
<accession>A0A0A8Y0G9</accession>
<dbReference type="InterPro" id="IPR032675">
    <property type="entry name" value="LRR_dom_sf"/>
</dbReference>
<dbReference type="SUPFAM" id="SSF52058">
    <property type="entry name" value="L domain-like"/>
    <property type="match status" value="1"/>
</dbReference>